<evidence type="ECO:0000256" key="2">
    <source>
        <dbReference type="ARBA" id="ARBA00023125"/>
    </source>
</evidence>
<dbReference type="Proteomes" id="UP001168821">
    <property type="component" value="Unassembled WGS sequence"/>
</dbReference>
<reference evidence="5" key="1">
    <citation type="journal article" date="2023" name="G3 (Bethesda)">
        <title>Whole genome assemblies of Zophobas morio and Tenebrio molitor.</title>
        <authorList>
            <person name="Kaur S."/>
            <person name="Stinson S.A."/>
            <person name="diCenzo G.C."/>
        </authorList>
    </citation>
    <scope>NUCLEOTIDE SEQUENCE</scope>
    <source>
        <strain evidence="5">QUZm001</strain>
    </source>
</reference>
<comment type="caution">
    <text evidence="5">The sequence shown here is derived from an EMBL/GenBank/DDBJ whole genome shotgun (WGS) entry which is preliminary data.</text>
</comment>
<dbReference type="EMBL" id="JALNTZ010000002">
    <property type="protein sequence ID" value="KAJ3660268.1"/>
    <property type="molecule type" value="Genomic_DNA"/>
</dbReference>
<dbReference type="GO" id="GO:0005634">
    <property type="term" value="C:nucleus"/>
    <property type="evidence" value="ECO:0007669"/>
    <property type="project" value="UniProtKB-SubCell"/>
</dbReference>
<keyword evidence="6" id="KW-1185">Reference proteome</keyword>
<feature type="compositionally biased region" description="Polar residues" evidence="4">
    <location>
        <begin position="172"/>
        <end position="188"/>
    </location>
</feature>
<accession>A0AA38ILZ4</accession>
<proteinExistence type="predicted"/>
<keyword evidence="2" id="KW-0238">DNA-binding</keyword>
<sequence length="752" mass="88116">MYSPERRFYYETRDLDVYEHLQHKRMYEKLENEREQALEAGTWKCGQSYAVPVASPKKKKKKKFNGERAMDEEWSSLSSTPEKLKKKHRLDSQGHNEEQSEENSQKRKRKKHKKSDSESVDTSTDGGSFDIEVSTKHKKKKDGELQKRGNGEIEVKEKHNNSEKLNGREVNHSFSSSDSQPGENNTQPEENRRKKKHKKRKRENEIDSSELEKTPVDAPKKKKKKKHLQEHEQQGNETVTPDKNKTTNGDDSDVKEELMSSGSVKKSKKESKITTQLTAIKELFPIDDEVKSENTKDSKEEENLHSVVDLGVDVIKEFEKPFTDDDTSQELAKSPLFEKPKKQEKNKKRGAVIVKAEKSPPERGLKIKKLFSVSKCDDDEVLKDKDLSSEIKKIKEEKRLSSAEEKVLKKLHINLPWRVPPLHMVETRVAVRPNKEQKMRIEELAVEVKTGSYTKLEDVQIRANWEKFCKMHELAEDPKPFLNLVNSDRKVTFPTNERINFVRFLAHKLDNRLLCSVYNRFRRLFQAQEIRSGRFTTQEDEKIVEYIQSSSSRTPYSDLAVLLNRTKTAIEKRAQKLVLKFNNAQTSVIKWDKKKIEEFLTNFVEVTQVEEITDLKTREVTTEEWRQMESRMKIPMVKLRNAWMHTIYSKIFTKRKLKTSRVRKYLIRTLVERGENDLRAINWNSIQTEMEKKYEGFTGQKLNTMLQSMINYHVPATKRHNLKVCLKYLEEACNNGGIRGQKVKRFKVIDNR</sequence>
<dbReference type="GO" id="GO:0000978">
    <property type="term" value="F:RNA polymerase II cis-regulatory region sequence-specific DNA binding"/>
    <property type="evidence" value="ECO:0007669"/>
    <property type="project" value="TreeGrafter"/>
</dbReference>
<dbReference type="PANTHER" id="PTHR46380">
    <property type="entry name" value="CYCLIN-D-BINDING MYB-LIKE TRANSCRIPTION FACTOR 1"/>
    <property type="match status" value="1"/>
</dbReference>
<feature type="region of interest" description="Disordered" evidence="4">
    <location>
        <begin position="41"/>
        <end position="278"/>
    </location>
</feature>
<comment type="subcellular location">
    <subcellularLocation>
        <location evidence="1">Nucleus</location>
    </subcellularLocation>
</comment>
<feature type="compositionally biased region" description="Basic and acidic residues" evidence="4">
    <location>
        <begin position="202"/>
        <end position="219"/>
    </location>
</feature>
<organism evidence="5 6">
    <name type="scientific">Zophobas morio</name>
    <dbReference type="NCBI Taxonomy" id="2755281"/>
    <lineage>
        <taxon>Eukaryota</taxon>
        <taxon>Metazoa</taxon>
        <taxon>Ecdysozoa</taxon>
        <taxon>Arthropoda</taxon>
        <taxon>Hexapoda</taxon>
        <taxon>Insecta</taxon>
        <taxon>Pterygota</taxon>
        <taxon>Neoptera</taxon>
        <taxon>Endopterygota</taxon>
        <taxon>Coleoptera</taxon>
        <taxon>Polyphaga</taxon>
        <taxon>Cucujiformia</taxon>
        <taxon>Tenebrionidae</taxon>
        <taxon>Zophobas</taxon>
    </lineage>
</organism>
<evidence type="ECO:0000313" key="5">
    <source>
        <dbReference type="EMBL" id="KAJ3660268.1"/>
    </source>
</evidence>
<gene>
    <name evidence="5" type="ORF">Zmor_004724</name>
</gene>
<evidence type="ECO:0000256" key="1">
    <source>
        <dbReference type="ARBA" id="ARBA00004123"/>
    </source>
</evidence>
<dbReference type="PANTHER" id="PTHR46380:SF2">
    <property type="entry name" value="CYCLIN-D-BINDING MYB-LIKE TRANSCRIPTION FACTOR 1"/>
    <property type="match status" value="1"/>
</dbReference>
<keyword evidence="3" id="KW-0539">Nucleus</keyword>
<feature type="compositionally biased region" description="Basic and acidic residues" evidence="4">
    <location>
        <begin position="141"/>
        <end position="171"/>
    </location>
</feature>
<dbReference type="InterPro" id="IPR051651">
    <property type="entry name" value="DMTF1_DNA-bind_reg"/>
</dbReference>
<evidence type="ECO:0000256" key="4">
    <source>
        <dbReference type="SAM" id="MobiDB-lite"/>
    </source>
</evidence>
<dbReference type="AlphaFoldDB" id="A0AA38ILZ4"/>
<protein>
    <submittedName>
        <fullName evidence="5">Uncharacterized protein</fullName>
    </submittedName>
</protein>
<feature type="compositionally biased region" description="Basic and acidic residues" evidence="4">
    <location>
        <begin position="229"/>
        <end position="245"/>
    </location>
</feature>
<dbReference type="GO" id="GO:0000981">
    <property type="term" value="F:DNA-binding transcription factor activity, RNA polymerase II-specific"/>
    <property type="evidence" value="ECO:0007669"/>
    <property type="project" value="TreeGrafter"/>
</dbReference>
<evidence type="ECO:0000313" key="6">
    <source>
        <dbReference type="Proteomes" id="UP001168821"/>
    </source>
</evidence>
<name>A0AA38ILZ4_9CUCU</name>
<evidence type="ECO:0000256" key="3">
    <source>
        <dbReference type="ARBA" id="ARBA00023242"/>
    </source>
</evidence>